<reference evidence="4 5" key="1">
    <citation type="journal article" date="2019" name="Int. J. Syst. Evol. Microbiol.">
        <title>The Global Catalogue of Microorganisms (GCM) 10K type strain sequencing project: providing services to taxonomists for standard genome sequencing and annotation.</title>
        <authorList>
            <consortium name="The Broad Institute Genomics Platform"/>
            <consortium name="The Broad Institute Genome Sequencing Center for Infectious Disease"/>
            <person name="Wu L."/>
            <person name="Ma J."/>
        </authorList>
    </citation>
    <scope>NUCLEOTIDE SEQUENCE [LARGE SCALE GENOMIC DNA]</scope>
    <source>
        <strain evidence="4 5">JCM 14306</strain>
    </source>
</reference>
<accession>A0ABN2F4T8</accession>
<dbReference type="SUPFAM" id="SSF52172">
    <property type="entry name" value="CheY-like"/>
    <property type="match status" value="1"/>
</dbReference>
<dbReference type="RefSeq" id="WP_344110559.1">
    <property type="nucleotide sequence ID" value="NZ_BAAANE010000004.1"/>
</dbReference>
<keyword evidence="5" id="KW-1185">Reference proteome</keyword>
<organism evidence="4 5">
    <name type="scientific">Kribbella alba</name>
    <dbReference type="NCBI Taxonomy" id="190197"/>
    <lineage>
        <taxon>Bacteria</taxon>
        <taxon>Bacillati</taxon>
        <taxon>Actinomycetota</taxon>
        <taxon>Actinomycetes</taxon>
        <taxon>Propionibacteriales</taxon>
        <taxon>Kribbellaceae</taxon>
        <taxon>Kribbella</taxon>
    </lineage>
</organism>
<dbReference type="InterPro" id="IPR012074">
    <property type="entry name" value="GAF_ANTAR"/>
</dbReference>
<evidence type="ECO:0000259" key="3">
    <source>
        <dbReference type="PROSITE" id="PS50921"/>
    </source>
</evidence>
<keyword evidence="1" id="KW-0805">Transcription regulation</keyword>
<evidence type="ECO:0000313" key="4">
    <source>
        <dbReference type="EMBL" id="GAA1630831.1"/>
    </source>
</evidence>
<dbReference type="InterPro" id="IPR029016">
    <property type="entry name" value="GAF-like_dom_sf"/>
</dbReference>
<feature type="domain" description="ANTAR" evidence="3">
    <location>
        <begin position="157"/>
        <end position="218"/>
    </location>
</feature>
<dbReference type="Gene3D" id="3.30.450.40">
    <property type="match status" value="1"/>
</dbReference>
<dbReference type="Pfam" id="PF03861">
    <property type="entry name" value="ANTAR"/>
    <property type="match status" value="1"/>
</dbReference>
<name>A0ABN2F4T8_9ACTN</name>
<comment type="caution">
    <text evidence="4">The sequence shown here is derived from an EMBL/GenBank/DDBJ whole genome shotgun (WGS) entry which is preliminary data.</text>
</comment>
<dbReference type="EMBL" id="BAAANE010000004">
    <property type="protein sequence ID" value="GAA1630831.1"/>
    <property type="molecule type" value="Genomic_DNA"/>
</dbReference>
<dbReference type="InterPro" id="IPR036388">
    <property type="entry name" value="WH-like_DNA-bd_sf"/>
</dbReference>
<keyword evidence="2" id="KW-0804">Transcription</keyword>
<dbReference type="Proteomes" id="UP001501319">
    <property type="component" value="Unassembled WGS sequence"/>
</dbReference>
<dbReference type="Gene3D" id="1.10.10.10">
    <property type="entry name" value="Winged helix-like DNA-binding domain superfamily/Winged helix DNA-binding domain"/>
    <property type="match status" value="1"/>
</dbReference>
<evidence type="ECO:0000256" key="2">
    <source>
        <dbReference type="ARBA" id="ARBA00023163"/>
    </source>
</evidence>
<dbReference type="InterPro" id="IPR005561">
    <property type="entry name" value="ANTAR"/>
</dbReference>
<proteinExistence type="predicted"/>
<dbReference type="SMART" id="SM01012">
    <property type="entry name" value="ANTAR"/>
    <property type="match status" value="1"/>
</dbReference>
<evidence type="ECO:0000256" key="1">
    <source>
        <dbReference type="ARBA" id="ARBA00023015"/>
    </source>
</evidence>
<evidence type="ECO:0000313" key="5">
    <source>
        <dbReference type="Proteomes" id="UP001501319"/>
    </source>
</evidence>
<dbReference type="PROSITE" id="PS50921">
    <property type="entry name" value="ANTAR"/>
    <property type="match status" value="1"/>
</dbReference>
<dbReference type="SUPFAM" id="SSF55781">
    <property type="entry name" value="GAF domain-like"/>
    <property type="match status" value="1"/>
</dbReference>
<dbReference type="PIRSF" id="PIRSF036625">
    <property type="entry name" value="GAF_ANTAR"/>
    <property type="match status" value="1"/>
</dbReference>
<dbReference type="InterPro" id="IPR011006">
    <property type="entry name" value="CheY-like_superfamily"/>
</dbReference>
<gene>
    <name evidence="4" type="ORF">GCM10009744_18660</name>
</gene>
<sequence>MESDGLVAAARRLSKSLTPGDLDHTLSRITAAAVEVLPEVDYSSITVMHADGRLETAAPTDALLWDLDMAQYKLREGPCYEAAVDTVHVTAPDLASDQRFPRYAAVAVAAGIRAQAGLRLFDAPKSQGALNLYSNKVGAFEDLGSLSLLFTHQSAMAIEYAQEIHNLQEAMRTRGTIGQAVGILMERYKLTDQRAFAFLTRLSQDTNTRLRLIAQKIVSDLQQQSDDAGRPR</sequence>
<protein>
    <submittedName>
        <fullName evidence="4">GAF and ANTAR domain-containing protein</fullName>
    </submittedName>
</protein>